<accession>A0A2D0NFW5</accession>
<dbReference type="Gene3D" id="3.10.180.10">
    <property type="entry name" value="2,3-Dihydroxybiphenyl 1,2-Dioxygenase, domain 1"/>
    <property type="match status" value="1"/>
</dbReference>
<organism evidence="1 2">
    <name type="scientific">Flavilitoribacter nigricans (strain ATCC 23147 / DSM 23189 / NBRC 102662 / NCIMB 1420 / SS-2)</name>
    <name type="common">Lewinella nigricans</name>
    <dbReference type="NCBI Taxonomy" id="1122177"/>
    <lineage>
        <taxon>Bacteria</taxon>
        <taxon>Pseudomonadati</taxon>
        <taxon>Bacteroidota</taxon>
        <taxon>Saprospiria</taxon>
        <taxon>Saprospirales</taxon>
        <taxon>Lewinellaceae</taxon>
        <taxon>Flavilitoribacter</taxon>
    </lineage>
</organism>
<name>A0A2D0NFW5_FLAN2</name>
<evidence type="ECO:0008006" key="3">
    <source>
        <dbReference type="Google" id="ProtNLM"/>
    </source>
</evidence>
<dbReference type="Pfam" id="PF06185">
    <property type="entry name" value="YecM"/>
    <property type="match status" value="1"/>
</dbReference>
<dbReference type="InterPro" id="IPR029068">
    <property type="entry name" value="Glyas_Bleomycin-R_OHBP_Dase"/>
</dbReference>
<dbReference type="PANTHER" id="PTHR37519">
    <property type="match status" value="1"/>
</dbReference>
<proteinExistence type="predicted"/>
<dbReference type="AlphaFoldDB" id="A0A2D0NFW5"/>
<dbReference type="SUPFAM" id="SSF54593">
    <property type="entry name" value="Glyoxalase/Bleomycin resistance protein/Dihydroxybiphenyl dioxygenase"/>
    <property type="match status" value="1"/>
</dbReference>
<dbReference type="InterPro" id="IPR010393">
    <property type="entry name" value="DUF991_YecM-like"/>
</dbReference>
<dbReference type="PANTHER" id="PTHR37519:SF1">
    <property type="entry name" value="DIHYDROXYBIPHENYL DIOXYGENASE DOMAIN-CONTAINING PROTEIN"/>
    <property type="match status" value="1"/>
</dbReference>
<gene>
    <name evidence="1" type="ORF">CRP01_06980</name>
</gene>
<sequence>MAYLFHLLSMTPIDQLLGAPTSFLDQLFSVLANDGIDVSNYELDHICYRVADHERYEDLKTNLAGIGHLLGENLIGGRPIASFRLREPIRYQEREIYVLELPAPKAGSPYPEGFEHVEFVIDQPLEDFVARFPALPFKTHGLAKAINADVQLSYDGFGVKFHRQSLEEVIRQEDAA</sequence>
<evidence type="ECO:0000313" key="1">
    <source>
        <dbReference type="EMBL" id="PHN07367.1"/>
    </source>
</evidence>
<comment type="caution">
    <text evidence="1">The sequence shown here is derived from an EMBL/GenBank/DDBJ whole genome shotgun (WGS) entry which is preliminary data.</text>
</comment>
<protein>
    <recommendedName>
        <fullName evidence="3">VOC family protein</fullName>
    </recommendedName>
</protein>
<evidence type="ECO:0000313" key="2">
    <source>
        <dbReference type="Proteomes" id="UP000223913"/>
    </source>
</evidence>
<reference evidence="1 2" key="1">
    <citation type="submission" date="2017-10" db="EMBL/GenBank/DDBJ databases">
        <title>The draft genome sequence of Lewinella nigricans NBRC 102662.</title>
        <authorList>
            <person name="Wang K."/>
        </authorList>
    </citation>
    <scope>NUCLEOTIDE SEQUENCE [LARGE SCALE GENOMIC DNA]</scope>
    <source>
        <strain evidence="1 2">NBRC 102662</strain>
    </source>
</reference>
<keyword evidence="2" id="KW-1185">Reference proteome</keyword>
<dbReference type="Proteomes" id="UP000223913">
    <property type="component" value="Unassembled WGS sequence"/>
</dbReference>
<dbReference type="EMBL" id="PDUD01000010">
    <property type="protein sequence ID" value="PHN07367.1"/>
    <property type="molecule type" value="Genomic_DNA"/>
</dbReference>